<evidence type="ECO:0000313" key="1">
    <source>
        <dbReference type="EMBL" id="KAL3536899.1"/>
    </source>
</evidence>
<dbReference type="AlphaFoldDB" id="A0ABD3B134"/>
<sequence length="82" mass="9474">MYEWSRDLVPCILVTFEKEQIFIWRGRDCKSKEEGFFVSDRQVVDDPHDDMVQPVDETDDLQGPQHLILVMSDLSGCRVAAS</sequence>
<evidence type="ECO:0000313" key="2">
    <source>
        <dbReference type="Proteomes" id="UP001630127"/>
    </source>
</evidence>
<keyword evidence="2" id="KW-1185">Reference proteome</keyword>
<gene>
    <name evidence="1" type="ORF">ACH5RR_000265</name>
</gene>
<proteinExistence type="predicted"/>
<accession>A0ABD3B134</accession>
<protein>
    <recommendedName>
        <fullName evidence="3">Gelsolin-like domain-containing protein</fullName>
    </recommendedName>
</protein>
<reference evidence="1 2" key="1">
    <citation type="submission" date="2024-11" db="EMBL/GenBank/DDBJ databases">
        <title>A near-complete genome assembly of Cinchona calisaya.</title>
        <authorList>
            <person name="Lian D.C."/>
            <person name="Zhao X.W."/>
            <person name="Wei L."/>
        </authorList>
    </citation>
    <scope>NUCLEOTIDE SEQUENCE [LARGE SCALE GENOMIC DNA]</scope>
    <source>
        <tissue evidence="1">Nenye</tissue>
    </source>
</reference>
<dbReference type="EMBL" id="JBJUIK010000001">
    <property type="protein sequence ID" value="KAL3536899.1"/>
    <property type="molecule type" value="Genomic_DNA"/>
</dbReference>
<dbReference type="Proteomes" id="UP001630127">
    <property type="component" value="Unassembled WGS sequence"/>
</dbReference>
<organism evidence="1 2">
    <name type="scientific">Cinchona calisaya</name>
    <dbReference type="NCBI Taxonomy" id="153742"/>
    <lineage>
        <taxon>Eukaryota</taxon>
        <taxon>Viridiplantae</taxon>
        <taxon>Streptophyta</taxon>
        <taxon>Embryophyta</taxon>
        <taxon>Tracheophyta</taxon>
        <taxon>Spermatophyta</taxon>
        <taxon>Magnoliopsida</taxon>
        <taxon>eudicotyledons</taxon>
        <taxon>Gunneridae</taxon>
        <taxon>Pentapetalae</taxon>
        <taxon>asterids</taxon>
        <taxon>lamiids</taxon>
        <taxon>Gentianales</taxon>
        <taxon>Rubiaceae</taxon>
        <taxon>Cinchonoideae</taxon>
        <taxon>Cinchoneae</taxon>
        <taxon>Cinchona</taxon>
    </lineage>
</organism>
<comment type="caution">
    <text evidence="1">The sequence shown here is derived from an EMBL/GenBank/DDBJ whole genome shotgun (WGS) entry which is preliminary data.</text>
</comment>
<name>A0ABD3B134_9GENT</name>
<evidence type="ECO:0008006" key="3">
    <source>
        <dbReference type="Google" id="ProtNLM"/>
    </source>
</evidence>